<evidence type="ECO:0000256" key="1">
    <source>
        <dbReference type="SAM" id="MobiDB-lite"/>
    </source>
</evidence>
<evidence type="ECO:0000313" key="2">
    <source>
        <dbReference type="EMBL" id="GMT06449.1"/>
    </source>
</evidence>
<proteinExistence type="predicted"/>
<dbReference type="EMBL" id="BTSX01000006">
    <property type="protein sequence ID" value="GMT06449.1"/>
    <property type="molecule type" value="Genomic_DNA"/>
</dbReference>
<evidence type="ECO:0000313" key="3">
    <source>
        <dbReference type="Proteomes" id="UP001432027"/>
    </source>
</evidence>
<dbReference type="AlphaFoldDB" id="A0AAV5UJ97"/>
<reference evidence="2" key="1">
    <citation type="submission" date="2023-10" db="EMBL/GenBank/DDBJ databases">
        <title>Genome assembly of Pristionchus species.</title>
        <authorList>
            <person name="Yoshida K."/>
            <person name="Sommer R.J."/>
        </authorList>
    </citation>
    <scope>NUCLEOTIDE SEQUENCE</scope>
    <source>
        <strain evidence="2">RS0144</strain>
    </source>
</reference>
<comment type="caution">
    <text evidence="2">The sequence shown here is derived from an EMBL/GenBank/DDBJ whole genome shotgun (WGS) entry which is preliminary data.</text>
</comment>
<protein>
    <submittedName>
        <fullName evidence="2">Uncharacterized protein</fullName>
    </submittedName>
</protein>
<sequence length="417" mass="46663">QMAPSTPKGPLHSPVHMRISGLQVQHDFNRNDVPFHPCTVIFEPNNAIVVRKHIGSTNRDERICSPGCLKIPYPDQFVEHGTFKVEIRHGCIEGWLFTFKCADRKILYTLLEALMRKVDDRLMTSDLLLEDRVAHLGVDDPTRRGLTKAQCDKMREETTPALPKGTSAQYKEYKDFRGRDDSTIRRVNACPSLSLCTIPKFHMDFDFVNEGKVHCNLGRGMMVVIDAADFYPPRIVTPPTSEKQIFVCDSRDIWNAQQAWVFEVKTADAEEMLDVLLHAWMQIEDSKSNKASSKTGNARTSGSRIDFSKAQPIKKVISKKNVNKAKPTIAAKAKAIKNVIKNSLNGASTPKKGTAKKGGKKLKSPVKPKPIKKVAKSIKKATKPIKKVVQKKIKAVPKNSKVVVKREGGTRTRSMAK</sequence>
<name>A0AAV5UJ97_9BILA</name>
<feature type="compositionally biased region" description="Basic residues" evidence="1">
    <location>
        <begin position="353"/>
        <end position="393"/>
    </location>
</feature>
<organism evidence="2 3">
    <name type="scientific">Pristionchus entomophagus</name>
    <dbReference type="NCBI Taxonomy" id="358040"/>
    <lineage>
        <taxon>Eukaryota</taxon>
        <taxon>Metazoa</taxon>
        <taxon>Ecdysozoa</taxon>
        <taxon>Nematoda</taxon>
        <taxon>Chromadorea</taxon>
        <taxon>Rhabditida</taxon>
        <taxon>Rhabditina</taxon>
        <taxon>Diplogasteromorpha</taxon>
        <taxon>Diplogasteroidea</taxon>
        <taxon>Neodiplogasteridae</taxon>
        <taxon>Pristionchus</taxon>
    </lineage>
</organism>
<keyword evidence="3" id="KW-1185">Reference proteome</keyword>
<dbReference type="Proteomes" id="UP001432027">
    <property type="component" value="Unassembled WGS sequence"/>
</dbReference>
<feature type="non-terminal residue" evidence="2">
    <location>
        <position position="1"/>
    </location>
</feature>
<accession>A0AAV5UJ97</accession>
<feature type="region of interest" description="Disordered" evidence="1">
    <location>
        <begin position="344"/>
        <end position="393"/>
    </location>
</feature>
<gene>
    <name evidence="2" type="ORF">PENTCL1PPCAC_28623</name>
</gene>